<gene>
    <name evidence="1" type="ORF">E1295_24480</name>
</gene>
<dbReference type="PANTHER" id="PTHR43459">
    <property type="entry name" value="ENOYL-COA HYDRATASE"/>
    <property type="match status" value="1"/>
</dbReference>
<dbReference type="InterPro" id="IPR001753">
    <property type="entry name" value="Enoyl-CoA_hydra/iso"/>
</dbReference>
<keyword evidence="2" id="KW-1185">Reference proteome</keyword>
<evidence type="ECO:0000313" key="1">
    <source>
        <dbReference type="EMBL" id="TDE45156.1"/>
    </source>
</evidence>
<evidence type="ECO:0000313" key="2">
    <source>
        <dbReference type="Proteomes" id="UP000295136"/>
    </source>
</evidence>
<reference evidence="1 2" key="1">
    <citation type="submission" date="2019-03" db="EMBL/GenBank/DDBJ databases">
        <title>Draft genome sequences of novel Actinobacteria.</title>
        <authorList>
            <person name="Sahin N."/>
            <person name="Ay H."/>
            <person name="Saygin H."/>
        </authorList>
    </citation>
    <scope>NUCLEOTIDE SEQUENCE [LARGE SCALE GENOMIC DNA]</scope>
    <source>
        <strain evidence="1 2">6K102</strain>
    </source>
</reference>
<organism evidence="1 2">
    <name type="scientific">Nonomuraea mesophila</name>
    <dbReference type="NCBI Taxonomy" id="2530382"/>
    <lineage>
        <taxon>Bacteria</taxon>
        <taxon>Bacillati</taxon>
        <taxon>Actinomycetota</taxon>
        <taxon>Actinomycetes</taxon>
        <taxon>Streptosporangiales</taxon>
        <taxon>Streptosporangiaceae</taxon>
        <taxon>Nonomuraea</taxon>
    </lineage>
</organism>
<keyword evidence="1" id="KW-0413">Isomerase</keyword>
<name>A0A4R5FAE2_9ACTN</name>
<dbReference type="GO" id="GO:0016853">
    <property type="term" value="F:isomerase activity"/>
    <property type="evidence" value="ECO:0007669"/>
    <property type="project" value="UniProtKB-KW"/>
</dbReference>
<sequence length="270" mass="27401">MSVASGISRRSEAVRVEIDSGVGVVTLTRPDRLNALTHALLRDLRDAVTGIGARADVGAVVLAGQGRAFCAGLDLAEGLADPSPADPVESMHSGMRAGAAVTAAIRDIPQPVIAAVQGYAVGAGFAFAAAADVRIVSPDAKFSAPFLRLGMTAGDFGLSWLLPRLIGHGRAASLIYAAGRLDAGQALEYGLASAIEADPLAAARQLAAEIAAYPSYGVQATKRLLDSAAESPLAAHLEAEARAQTIGALSDAAREAFATALAATKKPAKP</sequence>
<dbReference type="Proteomes" id="UP000295136">
    <property type="component" value="Unassembled WGS sequence"/>
</dbReference>
<dbReference type="SUPFAM" id="SSF52096">
    <property type="entry name" value="ClpP/crotonase"/>
    <property type="match status" value="1"/>
</dbReference>
<dbReference type="EMBL" id="SMLD01000068">
    <property type="protein sequence ID" value="TDE45156.1"/>
    <property type="molecule type" value="Genomic_DNA"/>
</dbReference>
<dbReference type="PANTHER" id="PTHR43459:SF1">
    <property type="entry name" value="EG:BACN32G11.4 PROTEIN"/>
    <property type="match status" value="1"/>
</dbReference>
<protein>
    <submittedName>
        <fullName evidence="1">Enoyl-CoA hydratase/isomerase family protein</fullName>
    </submittedName>
</protein>
<dbReference type="AlphaFoldDB" id="A0A4R5FAE2"/>
<dbReference type="CDD" id="cd06558">
    <property type="entry name" value="crotonase-like"/>
    <property type="match status" value="1"/>
</dbReference>
<comment type="caution">
    <text evidence="1">The sequence shown here is derived from an EMBL/GenBank/DDBJ whole genome shotgun (WGS) entry which is preliminary data.</text>
</comment>
<accession>A0A4R5FAE2</accession>
<dbReference type="Gene3D" id="3.90.226.10">
    <property type="entry name" value="2-enoyl-CoA Hydratase, Chain A, domain 1"/>
    <property type="match status" value="1"/>
</dbReference>
<dbReference type="Pfam" id="PF00378">
    <property type="entry name" value="ECH_1"/>
    <property type="match status" value="1"/>
</dbReference>
<proteinExistence type="predicted"/>
<dbReference type="InterPro" id="IPR029045">
    <property type="entry name" value="ClpP/crotonase-like_dom_sf"/>
</dbReference>